<evidence type="ECO:0000256" key="1">
    <source>
        <dbReference type="SAM" id="MobiDB-lite"/>
    </source>
</evidence>
<feature type="region of interest" description="Disordered" evidence="1">
    <location>
        <begin position="193"/>
        <end position="217"/>
    </location>
</feature>
<evidence type="ECO:0000313" key="3">
    <source>
        <dbReference type="Proteomes" id="UP000631181"/>
    </source>
</evidence>
<proteinExistence type="predicted"/>
<dbReference type="AlphaFoldDB" id="A0A8J8VWU4"/>
<reference evidence="2" key="1">
    <citation type="journal article" date="2020" name="Front. Microbiol.">
        <title>Gene regulatory networks of Penicillium echinulatum 2HH and Penicillium oxalicum 114-2 inferred by a computational biology approach.</title>
        <authorList>
            <person name="Lenz A.R."/>
            <person name="Galan-Vasquez E."/>
            <person name="Balbinot E."/>
            <person name="De Abreu F.P."/>
            <person name="De Oliveira N.S."/>
            <person name="Da Rosa L.O."/>
            <person name="De Avila E Silva S."/>
            <person name="Camassola M."/>
            <person name="Dillon A.J.P."/>
            <person name="Perez-Rueda E."/>
        </authorList>
    </citation>
    <scope>NUCLEOTIDE SEQUENCE</scope>
    <source>
        <strain evidence="2">S1M29</strain>
    </source>
</reference>
<dbReference type="EMBL" id="WIWV01000144">
    <property type="protein sequence ID" value="KAF7712892.1"/>
    <property type="molecule type" value="Genomic_DNA"/>
</dbReference>
<dbReference type="OrthoDB" id="4351630at2759"/>
<sequence length="668" mass="74032">MGSDSISSNQDFSQPPLTLIPSLSRCVFSWASPTIMVILTVGLEDYYPKYGPEWDQDACSELVNRIGKKLELIGRMDIVQMTDVLMRAEGGGFIRWHKLATLQEGLISSTYRNLGQDIFSVIIHFQEHDSAMNLFPFSMDELGLFVRAFGDDLEQLRKLTPTQVNQVGYGLFGAGFVKVFGVPELIQDNPAASPENCYADASQPTPSTLPPPDNAGLPADNIRSTWDGFELWMDSRAGSGDNKRNQTDWLLYTENPEKPNATQPYFGIASPGNTSTPGLEAGASCYPTPLTICQSPDDIALLLSDPSQVMPPQAHSGRTSPLPTFTPGSSLGYPTPSTICVETPRMREHSPQALGATMASQAGDMNGLTSSQRMLATTGENGSHLAAFKMLQSCKVALGNDKIRQILKAEAHLLPQDLGSMLRPLFDHWDQSGSLDLHALGLPVQWKGIQAAVDYLRVLDADARTPYLNPVAKRIGFVLLYLNYEELCKCPAKYCSTSPSKRPASHVLECILRAYPDDPRIDKPEKCRRNKITTYYVRRGKWWWMLAGNWGVGILLAGDNSPHDVMCIHTFTEPQIQVFVAFVQKTRPGTIRIFQALEPVVKLLMFGRVTCDLRKVLFDEKNGLLRSEEMVSILKDDERALASHWTENSWKPADAKENASQKLTELLS</sequence>
<protein>
    <submittedName>
        <fullName evidence="2">Uncharacterized protein</fullName>
    </submittedName>
</protein>
<comment type="caution">
    <text evidence="2">The sequence shown here is derived from an EMBL/GenBank/DDBJ whole genome shotgun (WGS) entry which is preliminary data.</text>
</comment>
<feature type="compositionally biased region" description="Polar residues" evidence="1">
    <location>
        <begin position="316"/>
        <end position="329"/>
    </location>
</feature>
<dbReference type="Proteomes" id="UP000631181">
    <property type="component" value="Unassembled WGS sequence"/>
</dbReference>
<keyword evidence="3" id="KW-1185">Reference proteome</keyword>
<organism evidence="2 3">
    <name type="scientific">Penicillium ucsense</name>
    <dbReference type="NCBI Taxonomy" id="2839758"/>
    <lineage>
        <taxon>Eukaryota</taxon>
        <taxon>Fungi</taxon>
        <taxon>Dikarya</taxon>
        <taxon>Ascomycota</taxon>
        <taxon>Pezizomycotina</taxon>
        <taxon>Eurotiomycetes</taxon>
        <taxon>Eurotiomycetidae</taxon>
        <taxon>Eurotiales</taxon>
        <taxon>Aspergillaceae</taxon>
        <taxon>Penicillium</taxon>
    </lineage>
</organism>
<gene>
    <name evidence="2" type="ORF">PECM_001966</name>
</gene>
<feature type="region of interest" description="Disordered" evidence="1">
    <location>
        <begin position="308"/>
        <end position="329"/>
    </location>
</feature>
<name>A0A8J8VWU4_9EURO</name>
<evidence type="ECO:0000313" key="2">
    <source>
        <dbReference type="EMBL" id="KAF7712892.1"/>
    </source>
</evidence>
<accession>A0A8J8VWU4</accession>